<dbReference type="Proteomes" id="UP000236333">
    <property type="component" value="Unassembled WGS sequence"/>
</dbReference>
<reference evidence="5 6" key="1">
    <citation type="journal article" date="2017" name="Mol. Biol. Evol.">
        <title>The 4-celled Tetrabaena socialis nuclear genome reveals the essential components for genetic control of cell number at the origin of multicellularity in the volvocine lineage.</title>
        <authorList>
            <person name="Featherston J."/>
            <person name="Arakaki Y."/>
            <person name="Hanschen E.R."/>
            <person name="Ferris P.J."/>
            <person name="Michod R.E."/>
            <person name="Olson B.J.S.C."/>
            <person name="Nozaki H."/>
            <person name="Durand P.M."/>
        </authorList>
    </citation>
    <scope>NUCLEOTIDE SEQUENCE [LARGE SCALE GENOMIC DNA]</scope>
    <source>
        <strain evidence="5 6">NIES-571</strain>
    </source>
</reference>
<keyword evidence="1" id="KW-0547">Nucleotide-binding</keyword>
<dbReference type="InterPro" id="IPR001245">
    <property type="entry name" value="Ser-Thr/Tyr_kinase_cat_dom"/>
</dbReference>
<organism evidence="5 6">
    <name type="scientific">Tetrabaena socialis</name>
    <dbReference type="NCBI Taxonomy" id="47790"/>
    <lineage>
        <taxon>Eukaryota</taxon>
        <taxon>Viridiplantae</taxon>
        <taxon>Chlorophyta</taxon>
        <taxon>core chlorophytes</taxon>
        <taxon>Chlorophyceae</taxon>
        <taxon>CS clade</taxon>
        <taxon>Chlamydomonadales</taxon>
        <taxon>Tetrabaenaceae</taxon>
        <taxon>Tetrabaena</taxon>
    </lineage>
</organism>
<dbReference type="PROSITE" id="PS50011">
    <property type="entry name" value="PROTEIN_KINASE_DOM"/>
    <property type="match status" value="1"/>
</dbReference>
<keyword evidence="5" id="KW-0808">Transferase</keyword>
<keyword evidence="6" id="KW-1185">Reference proteome</keyword>
<dbReference type="InterPro" id="IPR017441">
    <property type="entry name" value="Protein_kinase_ATP_BS"/>
</dbReference>
<dbReference type="Gene3D" id="1.10.510.10">
    <property type="entry name" value="Transferase(Phosphotransferase) domain 1"/>
    <property type="match status" value="1"/>
</dbReference>
<sequence>MLSLGHTSWITLVLKQNIDGVARLAGVPGTQTYTADPQAGCVNGTSAPLLQRCWDSVVQVSDLAMAGADIDTTGRPQPSNYGTIMINVTAICRSRVTKDCLTSLGPLGCMLLTQSNLALPPLLPASMEPSHSALSGPGAPLPQVPPVVAGAAAASGGAAGAGNRSSLAAVLTGTIIGGFVLVGIVLGFVIMHRRRQQVPVQPSALPPRPADGVVVDAVAKCAPCSTAGGGSTHRSNGGQPVSHLSVSLSLHVSKGISCSDPSHHGVSLSTPASPLLEGPAARLPSSDARSPASPAAVITKQTPFRTGVCVDVAVNEAIDEPTDTPSVTANGVNEHDCAGAQHKATTRCSYPAASCALTSTDHQPSEWRHAGGEGTGMPEGSVPIDIVRLLPDVVLGKGAYGRVYEGEYCGQRVAVKLLLNQLVDATTEDDLERFMLSFAQELEVLGRCEHPNIVRLLAASLRPPPGRSPCLVMEYMETSLDKLLYTSRQQLLPMPLVLHIAGEIALGLEYLHPTGQQGSQQDA</sequence>
<feature type="region of interest" description="Disordered" evidence="2">
    <location>
        <begin position="261"/>
        <end position="295"/>
    </location>
</feature>
<dbReference type="InterPro" id="IPR011009">
    <property type="entry name" value="Kinase-like_dom_sf"/>
</dbReference>
<dbReference type="InterPro" id="IPR051681">
    <property type="entry name" value="Ser/Thr_Kinases-Pseudokinases"/>
</dbReference>
<feature type="transmembrane region" description="Helical" evidence="3">
    <location>
        <begin position="167"/>
        <end position="191"/>
    </location>
</feature>
<dbReference type="GO" id="GO:0004674">
    <property type="term" value="F:protein serine/threonine kinase activity"/>
    <property type="evidence" value="ECO:0007669"/>
    <property type="project" value="TreeGrafter"/>
</dbReference>
<dbReference type="EMBL" id="PGGS01000419">
    <property type="protein sequence ID" value="PNH04148.1"/>
    <property type="molecule type" value="Genomic_DNA"/>
</dbReference>
<dbReference type="OrthoDB" id="8891264at2759"/>
<gene>
    <name evidence="5" type="ORF">TSOC_009726</name>
</gene>
<dbReference type="PANTHER" id="PTHR44329">
    <property type="entry name" value="SERINE/THREONINE-PROTEIN KINASE TNNI3K-RELATED"/>
    <property type="match status" value="1"/>
</dbReference>
<keyword evidence="3" id="KW-0472">Membrane</keyword>
<protein>
    <submittedName>
        <fullName evidence="5">Putative serine/threonine-protein kinase</fullName>
    </submittedName>
</protein>
<proteinExistence type="predicted"/>
<dbReference type="Pfam" id="PF07714">
    <property type="entry name" value="PK_Tyr_Ser-Thr"/>
    <property type="match status" value="1"/>
</dbReference>
<dbReference type="PANTHER" id="PTHR44329:SF214">
    <property type="entry name" value="PROTEIN KINASE DOMAIN-CONTAINING PROTEIN"/>
    <property type="match status" value="1"/>
</dbReference>
<keyword evidence="1" id="KW-0067">ATP-binding</keyword>
<name>A0A2J7ZV88_9CHLO</name>
<evidence type="ECO:0000256" key="3">
    <source>
        <dbReference type="SAM" id="Phobius"/>
    </source>
</evidence>
<evidence type="ECO:0000259" key="4">
    <source>
        <dbReference type="PROSITE" id="PS50011"/>
    </source>
</evidence>
<dbReference type="InterPro" id="IPR000719">
    <property type="entry name" value="Prot_kinase_dom"/>
</dbReference>
<keyword evidence="5" id="KW-0418">Kinase</keyword>
<feature type="domain" description="Protein kinase" evidence="4">
    <location>
        <begin position="389"/>
        <end position="523"/>
    </location>
</feature>
<evidence type="ECO:0000256" key="2">
    <source>
        <dbReference type="SAM" id="MobiDB-lite"/>
    </source>
</evidence>
<evidence type="ECO:0000256" key="1">
    <source>
        <dbReference type="PROSITE-ProRule" id="PRU10141"/>
    </source>
</evidence>
<evidence type="ECO:0000313" key="5">
    <source>
        <dbReference type="EMBL" id="PNH04148.1"/>
    </source>
</evidence>
<dbReference type="PROSITE" id="PS00107">
    <property type="entry name" value="PROTEIN_KINASE_ATP"/>
    <property type="match status" value="1"/>
</dbReference>
<dbReference type="SUPFAM" id="SSF56112">
    <property type="entry name" value="Protein kinase-like (PK-like)"/>
    <property type="match status" value="1"/>
</dbReference>
<comment type="caution">
    <text evidence="5">The sequence shown here is derived from an EMBL/GenBank/DDBJ whole genome shotgun (WGS) entry which is preliminary data.</text>
</comment>
<evidence type="ECO:0000313" key="6">
    <source>
        <dbReference type="Proteomes" id="UP000236333"/>
    </source>
</evidence>
<dbReference type="SMART" id="SM00220">
    <property type="entry name" value="S_TKc"/>
    <property type="match status" value="1"/>
</dbReference>
<dbReference type="GO" id="GO:0005524">
    <property type="term" value="F:ATP binding"/>
    <property type="evidence" value="ECO:0007669"/>
    <property type="project" value="UniProtKB-UniRule"/>
</dbReference>
<feature type="compositionally biased region" description="Low complexity" evidence="2">
    <location>
        <begin position="279"/>
        <end position="295"/>
    </location>
</feature>
<feature type="binding site" evidence="1">
    <location>
        <position position="416"/>
    </location>
    <ligand>
        <name>ATP</name>
        <dbReference type="ChEBI" id="CHEBI:30616"/>
    </ligand>
</feature>
<accession>A0A2J7ZV88</accession>
<dbReference type="AlphaFoldDB" id="A0A2J7ZV88"/>
<keyword evidence="3" id="KW-1133">Transmembrane helix</keyword>
<keyword evidence="3" id="KW-0812">Transmembrane</keyword>